<sequence length="429" mass="48412">MSHFPTTIKAILFLVRMTMDLNVHCGLLVLSALMLLNGCLADEYFCPHNMDASISGFYEKGRCLVLRKRELAKNAHIMTYIDAWRDCYESYDNSYIHPFHINVKRQANKYDVFISDPLKYIGFEKIKDVDDLDVVLNGYRVIEIIPARDNISAVSRIKLAYGMDNVKYIDIGVHNNNWMQENTFRLGLSHDAKYTVQAFSKVPLCLIFAKDLVHHFSITWGPQELYDCSAKGRFNRYFCSTVPLKECYVETGGVEKSCVCTPGGDRIPCAKVKCKQGETYVFAKDTCEVRDVSQNKLLKFYFLTVGIPGACAIERTVTKRTLKVVPIANLQQSVTAYVDDHNVSKTQKKSEVSERSVARSVKSKKKQPKKSKTKTPPPETKETTMGSLMLQTTPEIKPSSAKKLKKLRFAGKKGPSIKKGPSTKKGPSI</sequence>
<feature type="signal peptide" evidence="2">
    <location>
        <begin position="1"/>
        <end position="41"/>
    </location>
</feature>
<protein>
    <submittedName>
        <fullName evidence="3">Uncharacterized protein</fullName>
    </submittedName>
</protein>
<feature type="compositionally biased region" description="Basic residues" evidence="1">
    <location>
        <begin position="361"/>
        <end position="373"/>
    </location>
</feature>
<keyword evidence="2" id="KW-0732">Signal</keyword>
<gene>
    <name evidence="3" type="ORF">T05_5851</name>
</gene>
<evidence type="ECO:0000313" key="3">
    <source>
        <dbReference type="EMBL" id="KRX48010.1"/>
    </source>
</evidence>
<dbReference type="EMBL" id="JYDJ01000035">
    <property type="protein sequence ID" value="KRX48010.1"/>
    <property type="molecule type" value="Genomic_DNA"/>
</dbReference>
<dbReference type="AlphaFoldDB" id="A0A0V0U9R4"/>
<feature type="compositionally biased region" description="Basic and acidic residues" evidence="1">
    <location>
        <begin position="341"/>
        <end position="357"/>
    </location>
</feature>
<evidence type="ECO:0000313" key="4">
    <source>
        <dbReference type="Proteomes" id="UP000055048"/>
    </source>
</evidence>
<dbReference type="OrthoDB" id="5918297at2759"/>
<organism evidence="3 4">
    <name type="scientific">Trichinella murrelli</name>
    <dbReference type="NCBI Taxonomy" id="144512"/>
    <lineage>
        <taxon>Eukaryota</taxon>
        <taxon>Metazoa</taxon>
        <taxon>Ecdysozoa</taxon>
        <taxon>Nematoda</taxon>
        <taxon>Enoplea</taxon>
        <taxon>Dorylaimia</taxon>
        <taxon>Trichinellida</taxon>
        <taxon>Trichinellidae</taxon>
        <taxon>Trichinella</taxon>
    </lineage>
</organism>
<evidence type="ECO:0000256" key="1">
    <source>
        <dbReference type="SAM" id="MobiDB-lite"/>
    </source>
</evidence>
<accession>A0A0V0U9R4</accession>
<feature type="region of interest" description="Disordered" evidence="1">
    <location>
        <begin position="341"/>
        <end position="429"/>
    </location>
</feature>
<reference evidence="3 4" key="1">
    <citation type="submission" date="2015-01" db="EMBL/GenBank/DDBJ databases">
        <title>Evolution of Trichinella species and genotypes.</title>
        <authorList>
            <person name="Korhonen P.K."/>
            <person name="Edoardo P."/>
            <person name="Giuseppe L.R."/>
            <person name="Gasser R.B."/>
        </authorList>
    </citation>
    <scope>NUCLEOTIDE SEQUENCE [LARGE SCALE GENOMIC DNA]</scope>
    <source>
        <strain evidence="3">ISS417</strain>
    </source>
</reference>
<feature type="chain" id="PRO_5006869842" evidence="2">
    <location>
        <begin position="42"/>
        <end position="429"/>
    </location>
</feature>
<proteinExistence type="predicted"/>
<feature type="compositionally biased region" description="Low complexity" evidence="1">
    <location>
        <begin position="412"/>
        <end position="429"/>
    </location>
</feature>
<dbReference type="Proteomes" id="UP000055048">
    <property type="component" value="Unassembled WGS sequence"/>
</dbReference>
<keyword evidence="4" id="KW-1185">Reference proteome</keyword>
<name>A0A0V0U9R4_9BILA</name>
<feature type="compositionally biased region" description="Basic residues" evidence="1">
    <location>
        <begin position="400"/>
        <end position="411"/>
    </location>
</feature>
<comment type="caution">
    <text evidence="3">The sequence shown here is derived from an EMBL/GenBank/DDBJ whole genome shotgun (WGS) entry which is preliminary data.</text>
</comment>
<feature type="non-terminal residue" evidence="3">
    <location>
        <position position="429"/>
    </location>
</feature>
<evidence type="ECO:0000256" key="2">
    <source>
        <dbReference type="SAM" id="SignalP"/>
    </source>
</evidence>
<feature type="compositionally biased region" description="Polar residues" evidence="1">
    <location>
        <begin position="385"/>
        <end position="394"/>
    </location>
</feature>